<name>A0ABR6E125_9MICC</name>
<comment type="caution">
    <text evidence="1">The sequence shown here is derived from an EMBL/GenBank/DDBJ whole genome shotgun (WGS) entry which is preliminary data.</text>
</comment>
<reference evidence="1 2" key="1">
    <citation type="submission" date="2020-08" db="EMBL/GenBank/DDBJ databases">
        <title>The Agave Microbiome: Exploring the role of microbial communities in plant adaptations to desert environments.</title>
        <authorList>
            <person name="Partida-Martinez L.P."/>
        </authorList>
    </citation>
    <scope>NUCLEOTIDE SEQUENCE [LARGE SCALE GENOMIC DNA]</scope>
    <source>
        <strain evidence="1 2">RAT4</strain>
    </source>
</reference>
<evidence type="ECO:0000313" key="2">
    <source>
        <dbReference type="Proteomes" id="UP000582085"/>
    </source>
</evidence>
<dbReference type="RefSeq" id="WP_182488758.1">
    <property type="nucleotide sequence ID" value="NZ_JACJIO010000019.1"/>
</dbReference>
<gene>
    <name evidence="1" type="ORF">FHR79_002123</name>
</gene>
<evidence type="ECO:0008006" key="3">
    <source>
        <dbReference type="Google" id="ProtNLM"/>
    </source>
</evidence>
<keyword evidence="2" id="KW-1185">Reference proteome</keyword>
<proteinExistence type="predicted"/>
<evidence type="ECO:0000313" key="1">
    <source>
        <dbReference type="EMBL" id="MBA9081989.1"/>
    </source>
</evidence>
<organism evidence="1 2">
    <name type="scientific">Micrococcus aloeverae</name>
    <dbReference type="NCBI Taxonomy" id="1391911"/>
    <lineage>
        <taxon>Bacteria</taxon>
        <taxon>Bacillati</taxon>
        <taxon>Actinomycetota</taxon>
        <taxon>Actinomycetes</taxon>
        <taxon>Micrococcales</taxon>
        <taxon>Micrococcaceae</taxon>
        <taxon>Micrococcus</taxon>
    </lineage>
</organism>
<accession>A0ABR6E125</accession>
<sequence>MSGQAEAPARIAVYERPQNAGQLAIRLAGRRTAANPNADSVLAGDRQQVYALFLPTGVDVGDWYFTVHVPASYGCEAIGELDATLHELQLDNDEALQSFLSLPDVNAMSGDIMESFHENYIGTFTSAQDAVHGLLEIDEWEKEVHEFAAERHLYIENVTPDYEALLERARDAYDVVECKGQVYAFYK</sequence>
<protein>
    <recommendedName>
        <fullName evidence="3">DUF4375 domain-containing protein</fullName>
    </recommendedName>
</protein>
<dbReference type="Proteomes" id="UP000582085">
    <property type="component" value="Unassembled WGS sequence"/>
</dbReference>
<dbReference type="EMBL" id="JACJIO010000019">
    <property type="protein sequence ID" value="MBA9081989.1"/>
    <property type="molecule type" value="Genomic_DNA"/>
</dbReference>